<dbReference type="AlphaFoldDB" id="A0A2D2B1Z6"/>
<dbReference type="GO" id="GO:0043565">
    <property type="term" value="F:sequence-specific DNA binding"/>
    <property type="evidence" value="ECO:0007669"/>
    <property type="project" value="InterPro"/>
</dbReference>
<reference evidence="5 6" key="1">
    <citation type="submission" date="2017-10" db="EMBL/GenBank/DDBJ databases">
        <title>Genome sequence of Caulobacter mirabilis FWC38.</title>
        <authorList>
            <person name="Fiebig A."/>
            <person name="Crosson S."/>
        </authorList>
    </citation>
    <scope>NUCLEOTIDE SEQUENCE [LARGE SCALE GENOMIC DNA]</scope>
    <source>
        <strain evidence="5 6">FWC 38</strain>
    </source>
</reference>
<dbReference type="RefSeq" id="WP_099623537.1">
    <property type="nucleotide sequence ID" value="NZ_CP024201.1"/>
</dbReference>
<dbReference type="InterPro" id="IPR046532">
    <property type="entry name" value="DUF6597"/>
</dbReference>
<proteinExistence type="predicted"/>
<dbReference type="Pfam" id="PF20240">
    <property type="entry name" value="DUF6597"/>
    <property type="match status" value="1"/>
</dbReference>
<dbReference type="Gene3D" id="1.10.10.60">
    <property type="entry name" value="Homeodomain-like"/>
    <property type="match status" value="1"/>
</dbReference>
<sequence>MTARYAEFAPRPDLAAHVACVWVFEGEDADEDQRIAPDGRCELIVHYGRPYLERTAAGDYVRQPRVLFAGQLTRPLHIRADGAAGVVGVRFTEAGAYAYLRRPLDAFTDRRAPLDVGGFSAVDEAARLTQVQDHVVAEIARLAVASDPSVERCVADLEAGASVEALCRQTGLSPRALQRRFATRVGVSPRMLASILRFRRVFEALREADAETWTEAAQAAGYFDHPQMARDFRRFVGCTPSQFVAVERGLSSSLADLPA</sequence>
<gene>
    <name evidence="5" type="ORF">CSW64_18800</name>
</gene>
<dbReference type="InterPro" id="IPR018060">
    <property type="entry name" value="HTH_AraC"/>
</dbReference>
<evidence type="ECO:0000259" key="4">
    <source>
        <dbReference type="PROSITE" id="PS01124"/>
    </source>
</evidence>
<dbReference type="PROSITE" id="PS01124">
    <property type="entry name" value="HTH_ARAC_FAMILY_2"/>
    <property type="match status" value="1"/>
</dbReference>
<dbReference type="GO" id="GO:0003700">
    <property type="term" value="F:DNA-binding transcription factor activity"/>
    <property type="evidence" value="ECO:0007669"/>
    <property type="project" value="InterPro"/>
</dbReference>
<accession>A0A2D2B1Z6</accession>
<dbReference type="OrthoDB" id="2559672at2"/>
<keyword evidence="3" id="KW-0804">Transcription</keyword>
<evidence type="ECO:0000256" key="2">
    <source>
        <dbReference type="ARBA" id="ARBA00023125"/>
    </source>
</evidence>
<organism evidence="5 6">
    <name type="scientific">Caulobacter mirabilis</name>
    <dbReference type="NCBI Taxonomy" id="69666"/>
    <lineage>
        <taxon>Bacteria</taxon>
        <taxon>Pseudomonadati</taxon>
        <taxon>Pseudomonadota</taxon>
        <taxon>Alphaproteobacteria</taxon>
        <taxon>Caulobacterales</taxon>
        <taxon>Caulobacteraceae</taxon>
        <taxon>Caulobacter</taxon>
    </lineage>
</organism>
<dbReference type="KEGG" id="cmb:CSW64_18800"/>
<dbReference type="Proteomes" id="UP000228945">
    <property type="component" value="Chromosome"/>
</dbReference>
<evidence type="ECO:0000256" key="1">
    <source>
        <dbReference type="ARBA" id="ARBA00023015"/>
    </source>
</evidence>
<keyword evidence="1" id="KW-0805">Transcription regulation</keyword>
<evidence type="ECO:0000313" key="6">
    <source>
        <dbReference type="Proteomes" id="UP000228945"/>
    </source>
</evidence>
<dbReference type="EMBL" id="CP024201">
    <property type="protein sequence ID" value="ATQ44289.1"/>
    <property type="molecule type" value="Genomic_DNA"/>
</dbReference>
<evidence type="ECO:0000313" key="5">
    <source>
        <dbReference type="EMBL" id="ATQ44289.1"/>
    </source>
</evidence>
<feature type="domain" description="HTH araC/xylS-type" evidence="4">
    <location>
        <begin position="147"/>
        <end position="246"/>
    </location>
</feature>
<evidence type="ECO:0000256" key="3">
    <source>
        <dbReference type="ARBA" id="ARBA00023163"/>
    </source>
</evidence>
<keyword evidence="6" id="KW-1185">Reference proteome</keyword>
<dbReference type="InterPro" id="IPR050204">
    <property type="entry name" value="AraC_XylS_family_regulators"/>
</dbReference>
<dbReference type="Pfam" id="PF12833">
    <property type="entry name" value="HTH_18"/>
    <property type="match status" value="1"/>
</dbReference>
<protein>
    <recommendedName>
        <fullName evidence="4">HTH araC/xylS-type domain-containing protein</fullName>
    </recommendedName>
</protein>
<keyword evidence="2" id="KW-0238">DNA-binding</keyword>
<dbReference type="SMART" id="SM00342">
    <property type="entry name" value="HTH_ARAC"/>
    <property type="match status" value="1"/>
</dbReference>
<name>A0A2D2B1Z6_9CAUL</name>
<dbReference type="PANTHER" id="PTHR46796">
    <property type="entry name" value="HTH-TYPE TRANSCRIPTIONAL ACTIVATOR RHAS-RELATED"/>
    <property type="match status" value="1"/>
</dbReference>